<accession>A0A8S8X6G5</accession>
<evidence type="ECO:0000259" key="2">
    <source>
        <dbReference type="Pfam" id="PF00535"/>
    </source>
</evidence>
<organism evidence="3 4">
    <name type="scientific">Roseiterribacter gracilis</name>
    <dbReference type="NCBI Taxonomy" id="2812848"/>
    <lineage>
        <taxon>Bacteria</taxon>
        <taxon>Pseudomonadati</taxon>
        <taxon>Pseudomonadota</taxon>
        <taxon>Alphaproteobacteria</taxon>
        <taxon>Rhodospirillales</taxon>
        <taxon>Roseiterribacteraceae</taxon>
        <taxon>Roseiterribacter</taxon>
    </lineage>
</organism>
<keyword evidence="4" id="KW-1185">Reference proteome</keyword>
<feature type="domain" description="Glycosyltransferase 2-like" evidence="2">
    <location>
        <begin position="43"/>
        <end position="220"/>
    </location>
</feature>
<reference evidence="3" key="1">
    <citation type="submission" date="2021-02" db="EMBL/GenBank/DDBJ databases">
        <title>Genome sequence of Rhodospirillales sp. strain TMPK1 isolated from soil.</title>
        <authorList>
            <person name="Nakai R."/>
            <person name="Kusada H."/>
            <person name="Tamaki H."/>
        </authorList>
    </citation>
    <scope>NUCLEOTIDE SEQUENCE</scope>
    <source>
        <strain evidence="3">TMPK1</strain>
    </source>
</reference>
<keyword evidence="1" id="KW-1133">Transmembrane helix</keyword>
<proteinExistence type="predicted"/>
<evidence type="ECO:0000256" key="1">
    <source>
        <dbReference type="SAM" id="Phobius"/>
    </source>
</evidence>
<dbReference type="Pfam" id="PF00535">
    <property type="entry name" value="Glycos_transf_2"/>
    <property type="match status" value="1"/>
</dbReference>
<dbReference type="NCBIfam" id="TIGR03469">
    <property type="entry name" value="HpnB"/>
    <property type="match status" value="1"/>
</dbReference>
<dbReference type="InterPro" id="IPR017832">
    <property type="entry name" value="Glyco_trans_2_hopen-assoc_HpnB"/>
</dbReference>
<feature type="transmembrane region" description="Helical" evidence="1">
    <location>
        <begin position="283"/>
        <end position="306"/>
    </location>
</feature>
<protein>
    <submittedName>
        <fullName evidence="3">Glycosyl transferase</fullName>
    </submittedName>
</protein>
<keyword evidence="1" id="KW-0472">Membrane</keyword>
<dbReference type="GO" id="GO:0016740">
    <property type="term" value="F:transferase activity"/>
    <property type="evidence" value="ECO:0007669"/>
    <property type="project" value="UniProtKB-KW"/>
</dbReference>
<dbReference type="Proteomes" id="UP000681075">
    <property type="component" value="Unassembled WGS sequence"/>
</dbReference>
<dbReference type="InterPro" id="IPR029044">
    <property type="entry name" value="Nucleotide-diphossugar_trans"/>
</dbReference>
<dbReference type="PANTHER" id="PTHR43646:SF3">
    <property type="entry name" value="SLR1566 PROTEIN"/>
    <property type="match status" value="1"/>
</dbReference>
<gene>
    <name evidence="3" type="ORF">TMPK1_09950</name>
</gene>
<dbReference type="EMBL" id="BOPV01000001">
    <property type="protein sequence ID" value="GIL38758.1"/>
    <property type="molecule type" value="Genomic_DNA"/>
</dbReference>
<keyword evidence="3" id="KW-0808">Transferase</keyword>
<feature type="transmembrane region" description="Helical" evidence="1">
    <location>
        <begin position="338"/>
        <end position="356"/>
    </location>
</feature>
<dbReference type="PANTHER" id="PTHR43646">
    <property type="entry name" value="GLYCOSYLTRANSFERASE"/>
    <property type="match status" value="1"/>
</dbReference>
<keyword evidence="1" id="KW-0812">Transmembrane</keyword>
<dbReference type="RefSeq" id="WP_420241818.1">
    <property type="nucleotide sequence ID" value="NZ_BOPV01000001.1"/>
</dbReference>
<comment type="caution">
    <text evidence="3">The sequence shown here is derived from an EMBL/GenBank/DDBJ whole genome shotgun (WGS) entry which is preliminary data.</text>
</comment>
<sequence>MIWLALLSLVIWLYLLFARGDFWRLPNDVPPVPRVDWPEVIAVIPARNEEEGVAAMLRSLLAQRYGGAFRIVVVDDRSEDSTGAIVRAAATERPTRVELVTGTPRPDGWSGKLWAVRQGLDRAAELAPDARYVWLTDADIEHAPGELAELVARAERDELDLTSFMVRLRCVEPVERWLVPAFIFFFRKLYPFAWANDPKRATAAAAGGSMLLRRTALERIGGIESLRGALIDDCSLAAHVKGTGGRIWLGMARQTHSLRSYAKVEEVWNMVARTADAQLRHSLLLLAGTVAGMGLLYLLPPVATLACDGWTQLFAACAWLALSVSYVPMLRFYRVSPWWAPVALPAAALVYVGATIDSAWRHRTGKGGQWKGRTHGPSASSNT</sequence>
<name>A0A8S8X6G5_9PROT</name>
<dbReference type="CDD" id="cd00761">
    <property type="entry name" value="Glyco_tranf_GTA_type"/>
    <property type="match status" value="1"/>
</dbReference>
<dbReference type="SUPFAM" id="SSF53448">
    <property type="entry name" value="Nucleotide-diphospho-sugar transferases"/>
    <property type="match status" value="1"/>
</dbReference>
<feature type="transmembrane region" description="Helical" evidence="1">
    <location>
        <begin position="313"/>
        <end position="332"/>
    </location>
</feature>
<dbReference type="InterPro" id="IPR001173">
    <property type="entry name" value="Glyco_trans_2-like"/>
</dbReference>
<evidence type="ECO:0000313" key="4">
    <source>
        <dbReference type="Proteomes" id="UP000681075"/>
    </source>
</evidence>
<dbReference type="Gene3D" id="3.90.550.10">
    <property type="entry name" value="Spore Coat Polysaccharide Biosynthesis Protein SpsA, Chain A"/>
    <property type="match status" value="1"/>
</dbReference>
<dbReference type="AlphaFoldDB" id="A0A8S8X6G5"/>
<evidence type="ECO:0000313" key="3">
    <source>
        <dbReference type="EMBL" id="GIL38758.1"/>
    </source>
</evidence>